<dbReference type="GO" id="GO:0008982">
    <property type="term" value="F:protein-N(PI)-phosphohistidine-sugar phosphotransferase activity"/>
    <property type="evidence" value="ECO:0007669"/>
    <property type="project" value="InterPro"/>
</dbReference>
<evidence type="ECO:0000256" key="1">
    <source>
        <dbReference type="ARBA" id="ARBA00022448"/>
    </source>
</evidence>
<keyword evidence="2" id="KW-0762">Sugar transport</keyword>
<dbReference type="PROSITE" id="PS51098">
    <property type="entry name" value="PTS_EIIB_TYPE_1"/>
    <property type="match status" value="1"/>
</dbReference>
<dbReference type="EMBL" id="QORE01002590">
    <property type="protein sequence ID" value="RCI69923.1"/>
    <property type="molecule type" value="Genomic_DNA"/>
</dbReference>
<dbReference type="Pfam" id="PF00367">
    <property type="entry name" value="PTS_EIIB"/>
    <property type="match status" value="1"/>
</dbReference>
<evidence type="ECO:0000256" key="2">
    <source>
        <dbReference type="ARBA" id="ARBA00022597"/>
    </source>
</evidence>
<evidence type="ECO:0000256" key="6">
    <source>
        <dbReference type="PROSITE-ProRule" id="PRU00421"/>
    </source>
</evidence>
<organism evidence="9 10">
    <name type="scientific">Pseudomonas aeruginosa</name>
    <dbReference type="NCBI Taxonomy" id="287"/>
    <lineage>
        <taxon>Bacteria</taxon>
        <taxon>Pseudomonadati</taxon>
        <taxon>Pseudomonadota</taxon>
        <taxon>Gammaproteobacteria</taxon>
        <taxon>Pseudomonadales</taxon>
        <taxon>Pseudomonadaceae</taxon>
        <taxon>Pseudomonas</taxon>
    </lineage>
</organism>
<dbReference type="InterPro" id="IPR050429">
    <property type="entry name" value="PTS_Glucose_EIICBA"/>
</dbReference>
<dbReference type="GO" id="GO:0009401">
    <property type="term" value="P:phosphoenolpyruvate-dependent sugar phosphotransferase system"/>
    <property type="evidence" value="ECO:0007669"/>
    <property type="project" value="UniProtKB-KW"/>
</dbReference>
<feature type="domain" description="PTS EIIB type-1" evidence="8">
    <location>
        <begin position="52"/>
        <end position="135"/>
    </location>
</feature>
<keyword evidence="3" id="KW-0808">Transferase</keyword>
<feature type="non-terminal residue" evidence="9">
    <location>
        <position position="1"/>
    </location>
</feature>
<gene>
    <name evidence="9" type="ORF">DT376_37340</name>
</gene>
<dbReference type="Gene3D" id="3.30.1360.60">
    <property type="entry name" value="Glucose permease domain IIB"/>
    <property type="match status" value="1"/>
</dbReference>
<evidence type="ECO:0000313" key="9">
    <source>
        <dbReference type="EMBL" id="RCI69923.1"/>
    </source>
</evidence>
<comment type="caution">
    <text evidence="9">The sequence shown here is derived from an EMBL/GenBank/DDBJ whole genome shotgun (WGS) entry which is preliminary data.</text>
</comment>
<evidence type="ECO:0000259" key="8">
    <source>
        <dbReference type="PROSITE" id="PS51098"/>
    </source>
</evidence>
<dbReference type="CDD" id="cd00212">
    <property type="entry name" value="PTS_IIB_glc"/>
    <property type="match status" value="1"/>
</dbReference>
<accession>A0A367LYU0</accession>
<evidence type="ECO:0000256" key="4">
    <source>
        <dbReference type="ARBA" id="ARBA00022683"/>
    </source>
</evidence>
<protein>
    <submittedName>
        <fullName evidence="9">PTS N-acetyl-D-glucosamine transporter</fullName>
    </submittedName>
</protein>
<dbReference type="PROSITE" id="PS01035">
    <property type="entry name" value="PTS_EIIB_TYPE_1_CYS"/>
    <property type="match status" value="1"/>
</dbReference>
<feature type="non-terminal residue" evidence="9">
    <location>
        <position position="143"/>
    </location>
</feature>
<evidence type="ECO:0000256" key="3">
    <source>
        <dbReference type="ARBA" id="ARBA00022679"/>
    </source>
</evidence>
<evidence type="ECO:0000256" key="5">
    <source>
        <dbReference type="ARBA" id="ARBA00022777"/>
    </source>
</evidence>
<evidence type="ECO:0000256" key="7">
    <source>
        <dbReference type="SAM" id="Phobius"/>
    </source>
</evidence>
<sequence>GRSTHGWMLWPLGLLYAGIYYLVFDFCIRRFNLKTPGREDDASSESGDNAEAERAPAFIRALGGAANLEVVDACTTRLRLRLVDRNKASDAQLKALGAMAVVRPGKAGSLQVVVGPQADSIADEIRRALPLSLLPLCRCRRYS</sequence>
<keyword evidence="1" id="KW-0813">Transport</keyword>
<proteinExistence type="predicted"/>
<dbReference type="NCBIfam" id="TIGR00826">
    <property type="entry name" value="EIIB_glc"/>
    <property type="match status" value="1"/>
</dbReference>
<dbReference type="InterPro" id="IPR036878">
    <property type="entry name" value="Glu_permease_IIB"/>
</dbReference>
<dbReference type="InterPro" id="IPR018113">
    <property type="entry name" value="PTrfase_EIIB_Cys"/>
</dbReference>
<name>A0A367LYU0_PSEAI</name>
<dbReference type="GO" id="GO:0016301">
    <property type="term" value="F:kinase activity"/>
    <property type="evidence" value="ECO:0007669"/>
    <property type="project" value="UniProtKB-KW"/>
</dbReference>
<dbReference type="InterPro" id="IPR001996">
    <property type="entry name" value="PTS_IIB_1"/>
</dbReference>
<feature type="active site" description="Phosphocysteine intermediate; for EIIB activity" evidence="6">
    <location>
        <position position="74"/>
    </location>
</feature>
<dbReference type="SUPFAM" id="SSF55604">
    <property type="entry name" value="Glucose permease domain IIB"/>
    <property type="match status" value="1"/>
</dbReference>
<dbReference type="GO" id="GO:0090563">
    <property type="term" value="F:protein-phosphocysteine-sugar phosphotransferase activity"/>
    <property type="evidence" value="ECO:0007669"/>
    <property type="project" value="TreeGrafter"/>
</dbReference>
<dbReference type="Proteomes" id="UP000253594">
    <property type="component" value="Unassembled WGS sequence"/>
</dbReference>
<evidence type="ECO:0000313" key="10">
    <source>
        <dbReference type="Proteomes" id="UP000253594"/>
    </source>
</evidence>
<keyword evidence="4" id="KW-0598">Phosphotransferase system</keyword>
<keyword evidence="7" id="KW-0812">Transmembrane</keyword>
<reference evidence="9 10" key="1">
    <citation type="submission" date="2018-07" db="EMBL/GenBank/DDBJ databases">
        <title>Mechanisms of high-level aminoglycoside resistance among Gram-negative pathogens in Brazil.</title>
        <authorList>
            <person name="Ballaben A.S."/>
            <person name="Darini A.L.C."/>
            <person name="Doi Y."/>
        </authorList>
    </citation>
    <scope>NUCLEOTIDE SEQUENCE [LARGE SCALE GENOMIC DNA]</scope>
    <source>
        <strain evidence="9 10">B2-305</strain>
    </source>
</reference>
<keyword evidence="7" id="KW-1133">Transmembrane helix</keyword>
<dbReference type="GO" id="GO:0015764">
    <property type="term" value="P:N-acetylglucosamine transport"/>
    <property type="evidence" value="ECO:0007669"/>
    <property type="project" value="TreeGrafter"/>
</dbReference>
<keyword evidence="7" id="KW-0472">Membrane</keyword>
<dbReference type="GO" id="GO:0005886">
    <property type="term" value="C:plasma membrane"/>
    <property type="evidence" value="ECO:0007669"/>
    <property type="project" value="TreeGrafter"/>
</dbReference>
<dbReference type="PANTHER" id="PTHR30009">
    <property type="entry name" value="CYTOCHROME C-TYPE SYNTHESIS PROTEIN AND PTS TRANSMEMBRANE COMPONENT"/>
    <property type="match status" value="1"/>
</dbReference>
<feature type="transmembrane region" description="Helical" evidence="7">
    <location>
        <begin position="6"/>
        <end position="28"/>
    </location>
</feature>
<dbReference type="AlphaFoldDB" id="A0A367LYU0"/>
<keyword evidence="5" id="KW-0418">Kinase</keyword>
<dbReference type="PANTHER" id="PTHR30009:SF4">
    <property type="entry name" value="PTS SYSTEM N-ACETYLGLUCOSAMINE-SPECIFIC EIICBA COMPONENT"/>
    <property type="match status" value="1"/>
</dbReference>